<dbReference type="HOGENOM" id="CLU_2553994_0_0_9"/>
<sequence>MMTSNLLIILSWMAKISSTIRLASLPRISLALLSRLTMPVISVCGFSFVSHSAIPDAPITSTFILLTSLSLLSKIDQYLSQA</sequence>
<accession>Q74J17</accession>
<organism evidence="1 2">
    <name type="scientific">Lactobacillus johnsonii (strain CNCM I-12250 / La1 / NCC 533)</name>
    <dbReference type="NCBI Taxonomy" id="257314"/>
    <lineage>
        <taxon>Bacteria</taxon>
        <taxon>Bacillati</taxon>
        <taxon>Bacillota</taxon>
        <taxon>Bacilli</taxon>
        <taxon>Lactobacillales</taxon>
        <taxon>Lactobacillaceae</taxon>
        <taxon>Lactobacillus</taxon>
    </lineage>
</organism>
<proteinExistence type="predicted"/>
<dbReference type="EMBL" id="AE017198">
    <property type="protein sequence ID" value="AAS09114.1"/>
    <property type="molecule type" value="Genomic_DNA"/>
</dbReference>
<name>Q74J17_LACJO</name>
<dbReference type="KEGG" id="ljo:LJ_1293"/>
<reference evidence="1 2" key="1">
    <citation type="journal article" date="2004" name="Proc. Natl. Acad. Sci. U.S.A.">
        <title>The genome sequence of the probiotic intestinal bacterium Lactobacillus johnsonii NCC 533.</title>
        <authorList>
            <person name="Pridmore R.D."/>
            <person name="Berger B."/>
            <person name="Desiere F."/>
            <person name="Vilanova D."/>
            <person name="Barretto C."/>
            <person name="Pittet A.-C."/>
            <person name="Zwahlen M.-C."/>
            <person name="Rouvet M."/>
            <person name="Altermann E."/>
            <person name="Barrangou R."/>
            <person name="Mollet B."/>
            <person name="Mercenier A."/>
            <person name="Klaenhammer T."/>
            <person name="Arigoni F."/>
            <person name="Schell M.A."/>
        </authorList>
    </citation>
    <scope>NUCLEOTIDE SEQUENCE [LARGE SCALE GENOMIC DNA]</scope>
    <source>
        <strain evidence="2">CNCM I-1225 / La1 / NCC 533</strain>
    </source>
</reference>
<evidence type="ECO:0000313" key="2">
    <source>
        <dbReference type="Proteomes" id="UP000000581"/>
    </source>
</evidence>
<protein>
    <submittedName>
        <fullName evidence="1">Uncharacterized protein</fullName>
    </submittedName>
</protein>
<gene>
    <name evidence="1" type="ordered locus">LJ_1293</name>
</gene>
<dbReference type="Proteomes" id="UP000000581">
    <property type="component" value="Chromosome"/>
</dbReference>
<dbReference type="AlphaFoldDB" id="Q74J17"/>
<evidence type="ECO:0000313" key="1">
    <source>
        <dbReference type="EMBL" id="AAS09114.1"/>
    </source>
</evidence>